<dbReference type="STRING" id="133412.A0A1R1XWN8"/>
<dbReference type="OrthoDB" id="201656at2759"/>
<sequence length="328" mass="35958">MIPNGKMKALAYDDYGTPDVLHFCDIDIPTPKNNQVLVKVHAVSINAGDIHLMEGTPFPLRLVTGIFRPRNKILGLDISGHIVNAGKDVLGFKVGDEVYGSTSIFEDGCFAEYVCLQENKFAFKPKSISFEEAAALPTAGATALQSIKKFMPSEPYKKVLINGASGGVGTFAIQIAKSLGCEVTAVCSTRHIEIVRSLGADRIIDYKTSLIFDTDEKYDLVYAVNGNNSIFDYQKLLKKDGAYVTSGGTTQQMFQAMMIGPFMRSSKISSLTVVPTIEDLTELSRLTSEKKIRPVIDKVYQKEQIIDAIKYFYSGCATGKVVVVMCKE</sequence>
<dbReference type="InterPro" id="IPR052733">
    <property type="entry name" value="Chloroplast_QOR"/>
</dbReference>
<name>A0A1R1XWN8_9FUNG</name>
<protein>
    <submittedName>
        <fullName evidence="2">Quinone-oxidoreductase-like protein, chloroplastic</fullName>
    </submittedName>
</protein>
<feature type="domain" description="Enoyl reductase (ER)" evidence="1">
    <location>
        <begin position="16"/>
        <end position="323"/>
    </location>
</feature>
<organism evidence="2 3">
    <name type="scientific">Smittium culicis</name>
    <dbReference type="NCBI Taxonomy" id="133412"/>
    <lineage>
        <taxon>Eukaryota</taxon>
        <taxon>Fungi</taxon>
        <taxon>Fungi incertae sedis</taxon>
        <taxon>Zoopagomycota</taxon>
        <taxon>Kickxellomycotina</taxon>
        <taxon>Harpellomycetes</taxon>
        <taxon>Harpellales</taxon>
        <taxon>Legeriomycetaceae</taxon>
        <taxon>Smittium</taxon>
    </lineage>
</organism>
<dbReference type="Gene3D" id="3.90.180.10">
    <property type="entry name" value="Medium-chain alcohol dehydrogenases, catalytic domain"/>
    <property type="match status" value="1"/>
</dbReference>
<dbReference type="PANTHER" id="PTHR44013:SF1">
    <property type="entry name" value="ZINC-TYPE ALCOHOL DEHYDROGENASE-LIKE PROTEIN C16A3.02C"/>
    <property type="match status" value="1"/>
</dbReference>
<dbReference type="EMBL" id="LSSN01001583">
    <property type="protein sequence ID" value="OMJ19083.1"/>
    <property type="molecule type" value="Genomic_DNA"/>
</dbReference>
<dbReference type="Gene3D" id="3.40.50.720">
    <property type="entry name" value="NAD(P)-binding Rossmann-like Domain"/>
    <property type="match status" value="1"/>
</dbReference>
<comment type="caution">
    <text evidence="2">The sequence shown here is derived from an EMBL/GenBank/DDBJ whole genome shotgun (WGS) entry which is preliminary data.</text>
</comment>
<dbReference type="InterPro" id="IPR013154">
    <property type="entry name" value="ADH-like_N"/>
</dbReference>
<evidence type="ECO:0000259" key="1">
    <source>
        <dbReference type="SMART" id="SM00829"/>
    </source>
</evidence>
<dbReference type="PANTHER" id="PTHR44013">
    <property type="entry name" value="ZINC-TYPE ALCOHOL DEHYDROGENASE-LIKE PROTEIN C16A3.02C"/>
    <property type="match status" value="1"/>
</dbReference>
<proteinExistence type="predicted"/>
<dbReference type="Pfam" id="PF08240">
    <property type="entry name" value="ADH_N"/>
    <property type="match status" value="1"/>
</dbReference>
<dbReference type="AlphaFoldDB" id="A0A1R1XWN8"/>
<dbReference type="InterPro" id="IPR036291">
    <property type="entry name" value="NAD(P)-bd_dom_sf"/>
</dbReference>
<accession>A0A1R1XWN8</accession>
<keyword evidence="3" id="KW-1185">Reference proteome</keyword>
<dbReference type="GO" id="GO:0016491">
    <property type="term" value="F:oxidoreductase activity"/>
    <property type="evidence" value="ECO:0007669"/>
    <property type="project" value="InterPro"/>
</dbReference>
<gene>
    <name evidence="2" type="ORF">AYI70_g4954</name>
</gene>
<dbReference type="SUPFAM" id="SSF51735">
    <property type="entry name" value="NAD(P)-binding Rossmann-fold domains"/>
    <property type="match status" value="1"/>
</dbReference>
<dbReference type="SMART" id="SM00829">
    <property type="entry name" value="PKS_ER"/>
    <property type="match status" value="1"/>
</dbReference>
<dbReference type="InterPro" id="IPR020843">
    <property type="entry name" value="ER"/>
</dbReference>
<evidence type="ECO:0000313" key="2">
    <source>
        <dbReference type="EMBL" id="OMJ19083.1"/>
    </source>
</evidence>
<evidence type="ECO:0000313" key="3">
    <source>
        <dbReference type="Proteomes" id="UP000187283"/>
    </source>
</evidence>
<dbReference type="Pfam" id="PF13602">
    <property type="entry name" value="ADH_zinc_N_2"/>
    <property type="match status" value="1"/>
</dbReference>
<dbReference type="CDD" id="cd08267">
    <property type="entry name" value="MDR1"/>
    <property type="match status" value="1"/>
</dbReference>
<dbReference type="Proteomes" id="UP000187283">
    <property type="component" value="Unassembled WGS sequence"/>
</dbReference>
<reference evidence="2 3" key="1">
    <citation type="submission" date="2017-01" db="EMBL/GenBank/DDBJ databases">
        <authorList>
            <person name="Mah S.A."/>
            <person name="Swanson W.J."/>
            <person name="Moy G.W."/>
            <person name="Vacquier V.D."/>
        </authorList>
    </citation>
    <scope>NUCLEOTIDE SEQUENCE [LARGE SCALE GENOMIC DNA]</scope>
    <source>
        <strain evidence="2 3">GSMNP</strain>
    </source>
</reference>
<dbReference type="InterPro" id="IPR011032">
    <property type="entry name" value="GroES-like_sf"/>
</dbReference>
<dbReference type="SUPFAM" id="SSF50129">
    <property type="entry name" value="GroES-like"/>
    <property type="match status" value="1"/>
</dbReference>